<protein>
    <recommendedName>
        <fullName evidence="2">RNA polymerase sigma-70 region 2 domain-containing protein</fullName>
    </recommendedName>
</protein>
<sequence length="219" mass="24110">MTAMTRALPAQAGAVVITEQSWQELERFSAIFDRYTEIHGYATRRLGTGLADDVATETFLIVFDKRTRYDISCDDARPWLYGIASNVIARHHRAEAHQYRAPVKAGTEDPAENHADRVTGKVDAGARKPRLARAIAKIADGDRDSNRRPGSGPAPTDSAPPHLHDYRGAVMSMIGSLSTSTKAPRSLGATAPFRIDLAARRRSPPRFDRERLLEPCGHP</sequence>
<feature type="domain" description="RNA polymerase sigma-70 region 2" evidence="2">
    <location>
        <begin position="36"/>
        <end position="96"/>
    </location>
</feature>
<feature type="compositionally biased region" description="Basic and acidic residues" evidence="1">
    <location>
        <begin position="111"/>
        <end position="126"/>
    </location>
</feature>
<dbReference type="Proteomes" id="UP000606172">
    <property type="component" value="Unassembled WGS sequence"/>
</dbReference>
<dbReference type="InterPro" id="IPR007627">
    <property type="entry name" value="RNA_pol_sigma70_r2"/>
</dbReference>
<dbReference type="Gene3D" id="1.10.1740.10">
    <property type="match status" value="1"/>
</dbReference>
<evidence type="ECO:0000259" key="2">
    <source>
        <dbReference type="Pfam" id="PF04542"/>
    </source>
</evidence>
<name>A0A919RR89_9ACTN</name>
<dbReference type="Pfam" id="PF04542">
    <property type="entry name" value="Sigma70_r2"/>
    <property type="match status" value="1"/>
</dbReference>
<reference evidence="3" key="1">
    <citation type="submission" date="2021-01" db="EMBL/GenBank/DDBJ databases">
        <title>Whole genome shotgun sequence of Sinosporangium siamense NBRC 109515.</title>
        <authorList>
            <person name="Komaki H."/>
            <person name="Tamura T."/>
        </authorList>
    </citation>
    <scope>NUCLEOTIDE SEQUENCE</scope>
    <source>
        <strain evidence="3">NBRC 109515</strain>
    </source>
</reference>
<evidence type="ECO:0000313" key="3">
    <source>
        <dbReference type="EMBL" id="GII97016.1"/>
    </source>
</evidence>
<organism evidence="3 4">
    <name type="scientific">Sinosporangium siamense</name>
    <dbReference type="NCBI Taxonomy" id="1367973"/>
    <lineage>
        <taxon>Bacteria</taxon>
        <taxon>Bacillati</taxon>
        <taxon>Actinomycetota</taxon>
        <taxon>Actinomycetes</taxon>
        <taxon>Streptosporangiales</taxon>
        <taxon>Streptosporangiaceae</taxon>
        <taxon>Sinosporangium</taxon>
    </lineage>
</organism>
<gene>
    <name evidence="3" type="ORF">Ssi02_72470</name>
</gene>
<comment type="caution">
    <text evidence="3">The sequence shown here is derived from an EMBL/GenBank/DDBJ whole genome shotgun (WGS) entry which is preliminary data.</text>
</comment>
<evidence type="ECO:0000256" key="1">
    <source>
        <dbReference type="SAM" id="MobiDB-lite"/>
    </source>
</evidence>
<feature type="region of interest" description="Disordered" evidence="1">
    <location>
        <begin position="102"/>
        <end position="164"/>
    </location>
</feature>
<dbReference type="GO" id="GO:0006352">
    <property type="term" value="P:DNA-templated transcription initiation"/>
    <property type="evidence" value="ECO:0007669"/>
    <property type="project" value="InterPro"/>
</dbReference>
<accession>A0A919RR89</accession>
<proteinExistence type="predicted"/>
<dbReference type="AlphaFoldDB" id="A0A919RR89"/>
<dbReference type="EMBL" id="BOOW01000053">
    <property type="protein sequence ID" value="GII97016.1"/>
    <property type="molecule type" value="Genomic_DNA"/>
</dbReference>
<evidence type="ECO:0000313" key="4">
    <source>
        <dbReference type="Proteomes" id="UP000606172"/>
    </source>
</evidence>
<dbReference type="GO" id="GO:0003700">
    <property type="term" value="F:DNA-binding transcription factor activity"/>
    <property type="evidence" value="ECO:0007669"/>
    <property type="project" value="InterPro"/>
</dbReference>
<feature type="region of interest" description="Disordered" evidence="1">
    <location>
        <begin position="200"/>
        <end position="219"/>
    </location>
</feature>
<keyword evidence="4" id="KW-1185">Reference proteome</keyword>
<dbReference type="SUPFAM" id="SSF88946">
    <property type="entry name" value="Sigma2 domain of RNA polymerase sigma factors"/>
    <property type="match status" value="1"/>
</dbReference>
<dbReference type="InterPro" id="IPR013325">
    <property type="entry name" value="RNA_pol_sigma_r2"/>
</dbReference>